<dbReference type="SUPFAM" id="SSF51338">
    <property type="entry name" value="Composite domain of metallo-dependent hydrolases"/>
    <property type="match status" value="1"/>
</dbReference>
<name>A0ABN2U6J4_9ACTN</name>
<dbReference type="RefSeq" id="WP_344666413.1">
    <property type="nucleotide sequence ID" value="NZ_BAAAQN010000016.1"/>
</dbReference>
<evidence type="ECO:0000313" key="2">
    <source>
        <dbReference type="EMBL" id="GAA2030154.1"/>
    </source>
</evidence>
<dbReference type="Gene3D" id="2.30.40.10">
    <property type="entry name" value="Urease, subunit C, domain 1"/>
    <property type="match status" value="2"/>
</dbReference>
<comment type="caution">
    <text evidence="2">The sequence shown here is derived from an EMBL/GenBank/DDBJ whole genome shotgun (WGS) entry which is preliminary data.</text>
</comment>
<reference evidence="2 3" key="1">
    <citation type="journal article" date="2019" name="Int. J. Syst. Evol. Microbiol.">
        <title>The Global Catalogue of Microorganisms (GCM) 10K type strain sequencing project: providing services to taxonomists for standard genome sequencing and annotation.</title>
        <authorList>
            <consortium name="The Broad Institute Genomics Platform"/>
            <consortium name="The Broad Institute Genome Sequencing Center for Infectious Disease"/>
            <person name="Wu L."/>
            <person name="Ma J."/>
        </authorList>
    </citation>
    <scope>NUCLEOTIDE SEQUENCE [LARGE SCALE GENOMIC DNA]</scope>
    <source>
        <strain evidence="2 3">JCM 16014</strain>
    </source>
</reference>
<dbReference type="Gene3D" id="3.20.20.140">
    <property type="entry name" value="Metal-dependent hydrolases"/>
    <property type="match status" value="2"/>
</dbReference>
<evidence type="ECO:0000313" key="3">
    <source>
        <dbReference type="Proteomes" id="UP001500751"/>
    </source>
</evidence>
<dbReference type="InterPro" id="IPR011059">
    <property type="entry name" value="Metal-dep_hydrolase_composite"/>
</dbReference>
<evidence type="ECO:0000259" key="1">
    <source>
        <dbReference type="Pfam" id="PF01979"/>
    </source>
</evidence>
<dbReference type="InterPro" id="IPR051781">
    <property type="entry name" value="Metallo-dep_Hydrolase"/>
</dbReference>
<feature type="domain" description="Amidohydrolase-related" evidence="1">
    <location>
        <begin position="361"/>
        <end position="451"/>
    </location>
</feature>
<accession>A0ABN2U6J4</accession>
<dbReference type="SUPFAM" id="SSF51556">
    <property type="entry name" value="Metallo-dependent hydrolases"/>
    <property type="match status" value="1"/>
</dbReference>
<dbReference type="EMBL" id="BAAAQN010000016">
    <property type="protein sequence ID" value="GAA2030154.1"/>
    <property type="molecule type" value="Genomic_DNA"/>
</dbReference>
<gene>
    <name evidence="2" type="ORF">GCM10009839_32250</name>
</gene>
<dbReference type="PANTHER" id="PTHR43135">
    <property type="entry name" value="ALPHA-D-RIBOSE 1-METHYLPHOSPHONATE 5-TRIPHOSPHATE DIPHOSPHATASE"/>
    <property type="match status" value="1"/>
</dbReference>
<dbReference type="PANTHER" id="PTHR43135:SF3">
    <property type="entry name" value="ALPHA-D-RIBOSE 1-METHYLPHOSPHONATE 5-TRIPHOSPHATE DIPHOSPHATASE"/>
    <property type="match status" value="1"/>
</dbReference>
<dbReference type="InterPro" id="IPR032466">
    <property type="entry name" value="Metal_Hydrolase"/>
</dbReference>
<dbReference type="Pfam" id="PF01979">
    <property type="entry name" value="Amidohydro_1"/>
    <property type="match status" value="1"/>
</dbReference>
<dbReference type="Proteomes" id="UP001500751">
    <property type="component" value="Unassembled WGS sequence"/>
</dbReference>
<protein>
    <submittedName>
        <fullName evidence="2">Amidohydrolase family protein</fullName>
    </submittedName>
</protein>
<dbReference type="InterPro" id="IPR006680">
    <property type="entry name" value="Amidohydro-rel"/>
</dbReference>
<organism evidence="2 3">
    <name type="scientific">Catenulispora yoronensis</name>
    <dbReference type="NCBI Taxonomy" id="450799"/>
    <lineage>
        <taxon>Bacteria</taxon>
        <taxon>Bacillati</taxon>
        <taxon>Actinomycetota</taxon>
        <taxon>Actinomycetes</taxon>
        <taxon>Catenulisporales</taxon>
        <taxon>Catenulisporaceae</taxon>
        <taxon>Catenulispora</taxon>
    </lineage>
</organism>
<keyword evidence="3" id="KW-1185">Reference proteome</keyword>
<sequence length="481" mass="50495">MSGSITLRDVTVVDPRDGSLAPAMDVTVAGERIVSVVPTGGGTAGGTADGTTNGGTVVDAAGQYVVPGYLDMHAHPLGPKDPAGSLELMLANGITGFRQMAGSAKLLEQRRAGTLPIPPNAPELLLMPGEILNPLNAGTAETAVATVRRQKANGADFIKVGFVTPPVFFAAQAEASRLGIPIVGHLPTGIDVVAASRGGMKSIEHLGPGVGILAGCSTAEVEIVERLASAPSRLKAPPFKVPFAEKIAARVIRKLVVNPSLMAGDVDVEVLRRAIDTFDEDKALALAARFVADGTWQVPTLIRERTSELSDDPEYRDDPNLRYVAEPTLRQWREASGKFAALAAPVKATFRDAYALRMRITGLFDRAGVKILAGSDSCGAGWEVPGFALHQEFDQLAKAGLSPLRVLQTVTSDAAAFLDAGDTRGAVEPGKAADLVLLGANPLERTDHLHDIRGVLRAGRFHSRDDLEAIKGRVAAARSVT</sequence>
<proteinExistence type="predicted"/>